<organism evidence="2 3">
    <name type="scientific">Terriglobus roseus</name>
    <dbReference type="NCBI Taxonomy" id="392734"/>
    <lineage>
        <taxon>Bacteria</taxon>
        <taxon>Pseudomonadati</taxon>
        <taxon>Acidobacteriota</taxon>
        <taxon>Terriglobia</taxon>
        <taxon>Terriglobales</taxon>
        <taxon>Acidobacteriaceae</taxon>
        <taxon>Terriglobus</taxon>
    </lineage>
</organism>
<dbReference type="Pfam" id="PF00156">
    <property type="entry name" value="Pribosyltran"/>
    <property type="match status" value="1"/>
</dbReference>
<accession>A0A1H4L104</accession>
<name>A0A1H4L104_9BACT</name>
<proteinExistence type="predicted"/>
<dbReference type="InterPro" id="IPR029057">
    <property type="entry name" value="PRTase-like"/>
</dbReference>
<dbReference type="AlphaFoldDB" id="A0A1H4L104"/>
<dbReference type="Gene3D" id="3.30.1310.20">
    <property type="entry name" value="PRTase-like"/>
    <property type="match status" value="1"/>
</dbReference>
<feature type="domain" description="Phosphoribosyltransferase" evidence="1">
    <location>
        <begin position="7"/>
        <end position="177"/>
    </location>
</feature>
<evidence type="ECO:0000259" key="1">
    <source>
        <dbReference type="Pfam" id="PF00156"/>
    </source>
</evidence>
<dbReference type="OrthoDB" id="9810066at2"/>
<reference evidence="2 3" key="1">
    <citation type="submission" date="2016-10" db="EMBL/GenBank/DDBJ databases">
        <authorList>
            <person name="de Groot N.N."/>
        </authorList>
    </citation>
    <scope>NUCLEOTIDE SEQUENCE [LARGE SCALE GENOMIC DNA]</scope>
    <source>
        <strain evidence="2 3">AB35.6</strain>
    </source>
</reference>
<protein>
    <submittedName>
        <fullName evidence="2">Putative phosphoribosyl transferase</fullName>
    </submittedName>
</protein>
<dbReference type="Proteomes" id="UP000182409">
    <property type="component" value="Unassembled WGS sequence"/>
</dbReference>
<evidence type="ECO:0000313" key="2">
    <source>
        <dbReference type="EMBL" id="SEB64146.1"/>
    </source>
</evidence>
<dbReference type="InterPro" id="IPR000836">
    <property type="entry name" value="PRTase_dom"/>
</dbReference>
<dbReference type="GO" id="GO:0016740">
    <property type="term" value="F:transferase activity"/>
    <property type="evidence" value="ECO:0007669"/>
    <property type="project" value="UniProtKB-KW"/>
</dbReference>
<gene>
    <name evidence="2" type="ORF">SAMN05443244_1423</name>
</gene>
<dbReference type="CDD" id="cd06223">
    <property type="entry name" value="PRTases_typeI"/>
    <property type="match status" value="1"/>
</dbReference>
<sequence length="241" mass="26186">MMLADRKAAGKQLAARLLDYAGHDNVLVLGIPRGGVPVAFQIASRLDLPLDIFLSRKLGVPAHEELAFGAIATGDGRYLDQTIVQKAGLSPVQVEEVTQRVQKILSERAALYRSEQARLNVTGKTVLLVDDGIATGASVYAAILALRQMKPAKMVVAAPVVAASTRAWLQKEVDALVYLLSPKDFQAVGQFYTDFEQTTDREVIALLAESRQHAKSGISAMCHQSLYASDICESDDRHDVR</sequence>
<dbReference type="RefSeq" id="WP_074652952.1">
    <property type="nucleotide sequence ID" value="NZ_FNSD01000001.1"/>
</dbReference>
<evidence type="ECO:0000313" key="3">
    <source>
        <dbReference type="Proteomes" id="UP000182409"/>
    </source>
</evidence>
<dbReference type="SUPFAM" id="SSF53271">
    <property type="entry name" value="PRTase-like"/>
    <property type="match status" value="1"/>
</dbReference>
<keyword evidence="2" id="KW-0808">Transferase</keyword>
<dbReference type="EMBL" id="FNSD01000001">
    <property type="protein sequence ID" value="SEB64146.1"/>
    <property type="molecule type" value="Genomic_DNA"/>
</dbReference>
<dbReference type="Gene3D" id="3.40.50.2020">
    <property type="match status" value="1"/>
</dbReference>